<gene>
    <name evidence="1" type="ORF">UFOPK2370_00203</name>
</gene>
<evidence type="ECO:0000313" key="1">
    <source>
        <dbReference type="EMBL" id="CAB4680054.1"/>
    </source>
</evidence>
<accession>A0A6J6N598</accession>
<protein>
    <submittedName>
        <fullName evidence="1">Unannotated protein</fullName>
    </submittedName>
</protein>
<name>A0A6J6N598_9ZZZZ</name>
<dbReference type="EMBL" id="CAEZXK010000003">
    <property type="protein sequence ID" value="CAB4680054.1"/>
    <property type="molecule type" value="Genomic_DNA"/>
</dbReference>
<proteinExistence type="predicted"/>
<reference evidence="1" key="1">
    <citation type="submission" date="2020-05" db="EMBL/GenBank/DDBJ databases">
        <authorList>
            <person name="Chiriac C."/>
            <person name="Salcher M."/>
            <person name="Ghai R."/>
            <person name="Kavagutti S V."/>
        </authorList>
    </citation>
    <scope>NUCLEOTIDE SEQUENCE</scope>
</reference>
<dbReference type="AlphaFoldDB" id="A0A6J6N598"/>
<organism evidence="1">
    <name type="scientific">freshwater metagenome</name>
    <dbReference type="NCBI Taxonomy" id="449393"/>
    <lineage>
        <taxon>unclassified sequences</taxon>
        <taxon>metagenomes</taxon>
        <taxon>ecological metagenomes</taxon>
    </lineage>
</organism>
<sequence length="105" mass="11658">MCLGKNKVTLVRFVADADSQLPKLRIRTTSFSDFINELKPPFAAELKPAGQPSFVAAVTAADHGLVYFKLPGLHEPLSALGLEVLDWMMLLESQDSSALEEWRDR</sequence>